<dbReference type="InterPro" id="IPR006059">
    <property type="entry name" value="SBP"/>
</dbReference>
<feature type="region of interest" description="Disordered" evidence="5">
    <location>
        <begin position="1479"/>
        <end position="1638"/>
    </location>
</feature>
<protein>
    <recommendedName>
        <fullName evidence="7">Protein kinase domain-containing protein</fullName>
    </recommendedName>
</protein>
<dbReference type="Pfam" id="PF07714">
    <property type="entry name" value="PK_Tyr_Ser-Thr"/>
    <property type="match status" value="2"/>
</dbReference>
<dbReference type="InterPro" id="IPR001245">
    <property type="entry name" value="Ser-Thr/Tyr_kinase_cat_dom"/>
</dbReference>
<dbReference type="Pfam" id="PF00069">
    <property type="entry name" value="Pkinase"/>
    <property type="match status" value="1"/>
</dbReference>
<evidence type="ECO:0000256" key="5">
    <source>
        <dbReference type="SAM" id="MobiDB-lite"/>
    </source>
</evidence>
<dbReference type="PROSITE" id="PS00107">
    <property type="entry name" value="PROTEIN_KINASE_ATP"/>
    <property type="match status" value="1"/>
</dbReference>
<feature type="domain" description="Protein kinase" evidence="7">
    <location>
        <begin position="13"/>
        <end position="276"/>
    </location>
</feature>
<dbReference type="Pfam" id="PF13290">
    <property type="entry name" value="CHB_HEX_C_1"/>
    <property type="match status" value="1"/>
</dbReference>
<dbReference type="CDD" id="cd14014">
    <property type="entry name" value="STKc_PknB_like"/>
    <property type="match status" value="1"/>
</dbReference>
<dbReference type="PANTHER" id="PTHR44329">
    <property type="entry name" value="SERINE/THREONINE-PROTEIN KINASE TNNI3K-RELATED"/>
    <property type="match status" value="1"/>
</dbReference>
<dbReference type="SMART" id="SM00220">
    <property type="entry name" value="S_TKc"/>
    <property type="match status" value="2"/>
</dbReference>
<proteinExistence type="predicted"/>
<dbReference type="Proteomes" id="UP000054408">
    <property type="component" value="Unassembled WGS sequence"/>
</dbReference>
<keyword evidence="2 4" id="KW-0547">Nucleotide-binding</keyword>
<dbReference type="InterPro" id="IPR008271">
    <property type="entry name" value="Ser/Thr_kinase_AS"/>
</dbReference>
<name>A0A0L0DC73_THETB</name>
<dbReference type="PROSITE" id="PS00108">
    <property type="entry name" value="PROTEIN_KINASE_ST"/>
    <property type="match status" value="2"/>
</dbReference>
<evidence type="ECO:0000313" key="8">
    <source>
        <dbReference type="EMBL" id="KNC49937.1"/>
    </source>
</evidence>
<keyword evidence="1" id="KW-0723">Serine/threonine-protein kinase</keyword>
<evidence type="ECO:0000256" key="1">
    <source>
        <dbReference type="ARBA" id="ARBA00022527"/>
    </source>
</evidence>
<gene>
    <name evidence="8" type="ORF">AMSG_11954</name>
</gene>
<feature type="region of interest" description="Disordered" evidence="5">
    <location>
        <begin position="1150"/>
        <end position="1171"/>
    </location>
</feature>
<dbReference type="Gene3D" id="3.40.190.10">
    <property type="entry name" value="Periplasmic binding protein-like II"/>
    <property type="match status" value="2"/>
</dbReference>
<dbReference type="InterPro" id="IPR011009">
    <property type="entry name" value="Kinase-like_dom_sf"/>
</dbReference>
<dbReference type="EMBL" id="GL349458">
    <property type="protein sequence ID" value="KNC49937.1"/>
    <property type="molecule type" value="Genomic_DNA"/>
</dbReference>
<dbReference type="InterPro" id="IPR059177">
    <property type="entry name" value="GH29D-like_dom"/>
</dbReference>
<dbReference type="SUPFAM" id="SSF53850">
    <property type="entry name" value="Periplasmic binding protein-like II"/>
    <property type="match status" value="1"/>
</dbReference>
<keyword evidence="6" id="KW-1133">Transmembrane helix</keyword>
<feature type="binding site" evidence="4">
    <location>
        <position position="975"/>
    </location>
    <ligand>
        <name>ATP</name>
        <dbReference type="ChEBI" id="CHEBI:30616"/>
    </ligand>
</feature>
<dbReference type="GO" id="GO:0004674">
    <property type="term" value="F:protein serine/threonine kinase activity"/>
    <property type="evidence" value="ECO:0007669"/>
    <property type="project" value="UniProtKB-KW"/>
</dbReference>
<feature type="compositionally biased region" description="Low complexity" evidence="5">
    <location>
        <begin position="1580"/>
        <end position="1598"/>
    </location>
</feature>
<organism evidence="8 9">
    <name type="scientific">Thecamonas trahens ATCC 50062</name>
    <dbReference type="NCBI Taxonomy" id="461836"/>
    <lineage>
        <taxon>Eukaryota</taxon>
        <taxon>Apusozoa</taxon>
        <taxon>Apusomonadida</taxon>
        <taxon>Apusomonadidae</taxon>
        <taxon>Thecamonas</taxon>
    </lineage>
</organism>
<dbReference type="RefSeq" id="XP_013757454.1">
    <property type="nucleotide sequence ID" value="XM_013902000.1"/>
</dbReference>
<dbReference type="InterPro" id="IPR000719">
    <property type="entry name" value="Prot_kinase_dom"/>
</dbReference>
<dbReference type="SUPFAM" id="SSF56112">
    <property type="entry name" value="Protein kinase-like (PK-like)"/>
    <property type="match status" value="3"/>
</dbReference>
<dbReference type="OrthoDB" id="5337378at2759"/>
<feature type="region of interest" description="Disordered" evidence="5">
    <location>
        <begin position="1930"/>
        <end position="1949"/>
    </location>
</feature>
<dbReference type="Pfam" id="PF01547">
    <property type="entry name" value="SBP_bac_1"/>
    <property type="match status" value="1"/>
</dbReference>
<keyword evidence="6" id="KW-0812">Transmembrane</keyword>
<feature type="compositionally biased region" description="Basic residues" evidence="5">
    <location>
        <begin position="1936"/>
        <end position="1949"/>
    </location>
</feature>
<dbReference type="STRING" id="461836.A0A0L0DC73"/>
<dbReference type="Gene3D" id="1.10.510.10">
    <property type="entry name" value="Transferase(Phosphotransferase) domain 1"/>
    <property type="match status" value="3"/>
</dbReference>
<dbReference type="InterPro" id="IPR051681">
    <property type="entry name" value="Ser/Thr_Kinases-Pseudokinases"/>
</dbReference>
<reference evidence="8 9" key="1">
    <citation type="submission" date="2010-05" db="EMBL/GenBank/DDBJ databases">
        <title>The Genome Sequence of Thecamonas trahens ATCC 50062.</title>
        <authorList>
            <consortium name="The Broad Institute Genome Sequencing Platform"/>
            <person name="Russ C."/>
            <person name="Cuomo C."/>
            <person name="Shea T."/>
            <person name="Young S.K."/>
            <person name="Zeng Q."/>
            <person name="Koehrsen M."/>
            <person name="Haas B."/>
            <person name="Borodovsky M."/>
            <person name="Guigo R."/>
            <person name="Alvarado L."/>
            <person name="Berlin A."/>
            <person name="Bochicchio J."/>
            <person name="Borenstein D."/>
            <person name="Chapman S."/>
            <person name="Chen Z."/>
            <person name="Freedman E."/>
            <person name="Gellesch M."/>
            <person name="Goldberg J."/>
            <person name="Griggs A."/>
            <person name="Gujja S."/>
            <person name="Heilman E."/>
            <person name="Heiman D."/>
            <person name="Hepburn T."/>
            <person name="Howarth C."/>
            <person name="Jen D."/>
            <person name="Larson L."/>
            <person name="Mehta T."/>
            <person name="Park D."/>
            <person name="Pearson M."/>
            <person name="Roberts A."/>
            <person name="Saif S."/>
            <person name="Shenoy N."/>
            <person name="Sisk P."/>
            <person name="Stolte C."/>
            <person name="Sykes S."/>
            <person name="Thomson T."/>
            <person name="Walk T."/>
            <person name="White J."/>
            <person name="Yandava C."/>
            <person name="Burger G."/>
            <person name="Gray M.W."/>
            <person name="Holland P.W.H."/>
            <person name="King N."/>
            <person name="Lang F.B.F."/>
            <person name="Roger A.J."/>
            <person name="Ruiz-Trillo I."/>
            <person name="Lander E."/>
            <person name="Nusbaum C."/>
        </authorList>
    </citation>
    <scope>NUCLEOTIDE SEQUENCE [LARGE SCALE GENOMIC DNA]</scope>
    <source>
        <strain evidence="8 9">ATCC 50062</strain>
    </source>
</reference>
<feature type="domain" description="Protein kinase" evidence="7">
    <location>
        <begin position="1650"/>
        <end position="1926"/>
    </location>
</feature>
<evidence type="ECO:0000313" key="9">
    <source>
        <dbReference type="Proteomes" id="UP000054408"/>
    </source>
</evidence>
<feature type="domain" description="Protein kinase" evidence="7">
    <location>
        <begin position="948"/>
        <end position="1282"/>
    </location>
</feature>
<dbReference type="PROSITE" id="PS50011">
    <property type="entry name" value="PROTEIN_KINASE_DOM"/>
    <property type="match status" value="3"/>
</dbReference>
<feature type="compositionally biased region" description="Basic residues" evidence="5">
    <location>
        <begin position="1552"/>
        <end position="1565"/>
    </location>
</feature>
<evidence type="ECO:0000256" key="6">
    <source>
        <dbReference type="SAM" id="Phobius"/>
    </source>
</evidence>
<dbReference type="eggNOG" id="KOG0192">
    <property type="taxonomic scope" value="Eukaryota"/>
</dbReference>
<keyword evidence="1" id="KW-0418">Kinase</keyword>
<evidence type="ECO:0000259" key="7">
    <source>
        <dbReference type="PROSITE" id="PS50011"/>
    </source>
</evidence>
<keyword evidence="6" id="KW-0472">Membrane</keyword>
<sequence>MEPQHVFPHVDGYTIVRQLGSGTYGTVFLATASRLAAALNEAAVTSDVAHHPCVVDFMSSAPTRVRGMAAMVLGYADGGSLADVMRSAYSRRKSLTPAVAMHFATQLALALKHVHDAGYAHLDLKPANVLLASAQAGMVASSARWKAANRLGRQQAVVKLSDFGVAAVAPGPGEPRLTGLAGSPPYMAPEMLSGAGYGREADVFSFGVLLYELLAGGVRPFPGTTLETAGRAILTQRPAALPPHVPRELAAIVKAMLRKDPAARPTFADILVSPPFAAALEVLTAPDGALSEERFGADGSYLGNVAALEPVPPLSEPPVLSGGDGNSGDGDDSRRYARKPLTPLGEIGRIERRPRLGSAPSLFSPPLVAPPPRTMLARPSSASRLARMVQTPTAVLDDAIGLATVGHVAFVTGPGIAFGVLLAQFNGRANRTSEVLLQPQVFPAEIAAYTPWLNAITGPDVVEVYLGGGGLDLLSSDNFEDVTDIWTNSSLDLDLLPAAMASSTGADGRRYGVPLMGDANVCVYSKSAFAAMGITATPNTWSELKALCSVFVAAGKPCLGTGYDAIPSVYFDYMFIRMHGNAAYEQFFNGNVSFTDPRVNATFNVLMELKDIGAMMPDPTSGAAYNVADLVNDTIPIYCGFEMMTVSPLQQGANTSNLDVFPFPSYDGELGTAGPSEPTNAILGLVGTYAIPKNAQYKSYSHEFLTYATNPTVQAGMLSYATSGFIPRFSMGSYVVPPRAKKVYSAVLAADAMLFRSFAAFGFASVTGDWWRIIYTFEAMPTRAMAQGYLNTALAAIEVERLAAVLKMTVEPVADPLPGTYSDAVRVSLSSPTTGAVVYYTLDGSEVNLGSPVYSGPITISSSGTTRVRAIALAPGLRLSTELVGDYVLNIASVKDDSSARLLLYILIPSLLLVICVGGVVGYVIYRRKSVTYRLKSDSDLVLNSEDIDIGRAIGEGSFGTVYMGSWRGTAVAIKRTKTKVMKPAQLKEFVDEAGMLLRLRHPNIVIFMGVTLEPPQLVTEFMDRGSLYDIIHAPDVFLDTSIIFKWCHNMAQGLFFLQQSGVTHGDFKSLNVLFDSNWVPKICDFGMSSVKGEAGLVAHAASELKAAGKGKKKKTAKVTPADAAAAAAAGAGGDSSRFGSLSSNSPFVSATSSFSSRMGTSRSTAGGKGNDSGMGNVGTLFWAAPEVLTQGGAAASAASDAYSLGLTFWELAARSDLYPGENPLAVSLDVVNGRRPETASIRADLNDLLPVITGLWDGNAETRMTTKAAVEALGDLYSPMAVVYPTTATAPEGQVILIHVARLGIGKLLLRSPSDAAECLAAFHAEVPELAREAGGAVVEWGLATSSIAVHRGDQFGLFVSLLDRVEARTGPLAVAAVQGNISTAKNVYGEQTLSGEVMVELTSLWQATFGSRSAGEASLILAHGMPGVAKSGMFVRTEFANSLDKLPKGLVSVPVTGDSGQALAAAGERVTRIARPAEIASGEPVMEPPSPSQHRSDGASEERDGFTATPRRSSSRPPMMRNDSSKRDLNRSGAGVRRNRGPSADARARSSSRRSGSRQRVSSRRASVVEQEEDEANSSSSSSSSSSMSNPSSSSSQRQIRGKAGPRAAARISATRAGSSKSGAHRNAKSKVDPSHFILTPAEMDELVKQDGTMVHGSYSRVHEANWNGQPVMVKVLLRQDLKREGLINFAVLGGECARAQGTRIAGAIGLCITRPFLGLIFPRYDSGSLQIMLDRAMLGRSRDQVAHRSKARDALGTPTLDNDSARVVVLGLIKAIAELHEVGKRGHGSLRPANVMIVTRSTEVLDVHLIDYFLSKIKTNMGTMTMVPSVAYLAPENLRGEDGNMEADIFVFGTMLYEIAVRQPAFDGSNALEVGYHILSGFRPDLNFVEDPRLRELIADCWNDDAAARPKARDVAKRLEASLRERGLYAGNAKKKGRKARDRQNR</sequence>
<feature type="compositionally biased region" description="Low complexity" evidence="5">
    <location>
        <begin position="1150"/>
        <end position="1165"/>
    </location>
</feature>
<accession>A0A0L0DC73</accession>
<evidence type="ECO:0000256" key="2">
    <source>
        <dbReference type="ARBA" id="ARBA00022741"/>
    </source>
</evidence>
<keyword evidence="1" id="KW-0808">Transferase</keyword>
<keyword evidence="3 4" id="KW-0067">ATP-binding</keyword>
<dbReference type="eggNOG" id="KOG0589">
    <property type="taxonomic scope" value="Eukaryota"/>
</dbReference>
<dbReference type="GeneID" id="25569869"/>
<feature type="compositionally biased region" description="Basic and acidic residues" evidence="5">
    <location>
        <begin position="1496"/>
        <end position="1507"/>
    </location>
</feature>
<dbReference type="PANTHER" id="PTHR44329:SF298">
    <property type="entry name" value="MIXED LINEAGE KINASE DOMAIN-LIKE PROTEIN"/>
    <property type="match status" value="1"/>
</dbReference>
<dbReference type="GO" id="GO:0005524">
    <property type="term" value="F:ATP binding"/>
    <property type="evidence" value="ECO:0007669"/>
    <property type="project" value="UniProtKB-UniRule"/>
</dbReference>
<feature type="region of interest" description="Disordered" evidence="5">
    <location>
        <begin position="312"/>
        <end position="342"/>
    </location>
</feature>
<dbReference type="InterPro" id="IPR017441">
    <property type="entry name" value="Protein_kinase_ATP_BS"/>
</dbReference>
<evidence type="ECO:0000256" key="3">
    <source>
        <dbReference type="ARBA" id="ARBA00022840"/>
    </source>
</evidence>
<dbReference type="Gene3D" id="3.30.200.20">
    <property type="entry name" value="Phosphorylase Kinase, domain 1"/>
    <property type="match status" value="1"/>
</dbReference>
<keyword evidence="9" id="KW-1185">Reference proteome</keyword>
<feature type="transmembrane region" description="Helical" evidence="6">
    <location>
        <begin position="902"/>
        <end position="926"/>
    </location>
</feature>
<evidence type="ECO:0000256" key="4">
    <source>
        <dbReference type="PROSITE-ProRule" id="PRU10141"/>
    </source>
</evidence>